<feature type="compositionally biased region" description="Basic and acidic residues" evidence="5">
    <location>
        <begin position="1392"/>
        <end position="1407"/>
    </location>
</feature>
<evidence type="ECO:0000256" key="1">
    <source>
        <dbReference type="ARBA" id="ARBA00022512"/>
    </source>
</evidence>
<feature type="compositionally biased region" description="Low complexity" evidence="5">
    <location>
        <begin position="87"/>
        <end position="98"/>
    </location>
</feature>
<dbReference type="PROSITE" id="PS50847">
    <property type="entry name" value="GRAM_POS_ANCHORING"/>
    <property type="match status" value="1"/>
</dbReference>
<feature type="region of interest" description="Disordered" evidence="5">
    <location>
        <begin position="1167"/>
        <end position="1224"/>
    </location>
</feature>
<dbReference type="InterPro" id="IPR005877">
    <property type="entry name" value="YSIRK_signal_dom"/>
</dbReference>
<evidence type="ECO:0000256" key="6">
    <source>
        <dbReference type="SAM" id="Phobius"/>
    </source>
</evidence>
<dbReference type="NCBIfam" id="TIGR02331">
    <property type="entry name" value="rib_alpha"/>
    <property type="match status" value="8"/>
</dbReference>
<feature type="compositionally biased region" description="Basic and acidic residues" evidence="5">
    <location>
        <begin position="1712"/>
        <end position="1721"/>
    </location>
</feature>
<dbReference type="InterPro" id="IPR019931">
    <property type="entry name" value="LPXTG_anchor"/>
</dbReference>
<feature type="compositionally biased region" description="Basic and acidic residues" evidence="5">
    <location>
        <begin position="1550"/>
        <end position="1565"/>
    </location>
</feature>
<keyword evidence="6" id="KW-0812">Transmembrane</keyword>
<organism evidence="8 9">
    <name type="scientific">Ligilactobacillus murinus</name>
    <dbReference type="NCBI Taxonomy" id="1622"/>
    <lineage>
        <taxon>Bacteria</taxon>
        <taxon>Bacillati</taxon>
        <taxon>Bacillota</taxon>
        <taxon>Bacilli</taxon>
        <taxon>Lactobacillales</taxon>
        <taxon>Lactobacillaceae</taxon>
        <taxon>Ligilactobacillus</taxon>
    </lineage>
</organism>
<feature type="compositionally biased region" description="Polar residues" evidence="5">
    <location>
        <begin position="1008"/>
        <end position="1023"/>
    </location>
</feature>
<name>A0ABN5MI82_9LACO</name>
<reference evidence="8 9" key="1">
    <citation type="submission" date="2017-09" db="EMBL/GenBank/DDBJ databases">
        <title>Predominant Lactobacillus spp. isolated from feces of mice subjected to short-term calorie restriction.</title>
        <authorList>
            <person name="Zhang C."/>
            <person name="Zhao L."/>
            <person name="Pan F."/>
        </authorList>
    </citation>
    <scope>NUCLEOTIDE SEQUENCE [LARGE SCALE GENOMIC DNA]</scope>
    <source>
        <strain evidence="8 9">CR141</strain>
    </source>
</reference>
<evidence type="ECO:0000256" key="4">
    <source>
        <dbReference type="ARBA" id="ARBA00023088"/>
    </source>
</evidence>
<evidence type="ECO:0000256" key="2">
    <source>
        <dbReference type="ARBA" id="ARBA00022525"/>
    </source>
</evidence>
<feature type="region of interest" description="Disordered" evidence="5">
    <location>
        <begin position="1008"/>
        <end position="1027"/>
    </location>
</feature>
<keyword evidence="1" id="KW-0134">Cell wall</keyword>
<dbReference type="Pfam" id="PF00746">
    <property type="entry name" value="Gram_pos_anchor"/>
    <property type="match status" value="1"/>
</dbReference>
<feature type="compositionally biased region" description="Basic and acidic residues" evidence="5">
    <location>
        <begin position="1318"/>
        <end position="1328"/>
    </location>
</feature>
<evidence type="ECO:0000256" key="5">
    <source>
        <dbReference type="SAM" id="MobiDB-lite"/>
    </source>
</evidence>
<dbReference type="NCBIfam" id="NF038186">
    <property type="entry name" value="YPDG_rpt"/>
    <property type="match status" value="1"/>
</dbReference>
<feature type="region of interest" description="Disordered" evidence="5">
    <location>
        <begin position="78"/>
        <end position="182"/>
    </location>
</feature>
<evidence type="ECO:0000256" key="3">
    <source>
        <dbReference type="ARBA" id="ARBA00022729"/>
    </source>
</evidence>
<dbReference type="Pfam" id="PF04650">
    <property type="entry name" value="YSIRK_signal"/>
    <property type="match status" value="1"/>
</dbReference>
<keyword evidence="9" id="KW-1185">Reference proteome</keyword>
<feature type="compositionally biased region" description="Basic and acidic residues" evidence="5">
    <location>
        <begin position="1260"/>
        <end position="1273"/>
    </location>
</feature>
<protein>
    <submittedName>
        <fullName evidence="8">YSIRK signal domain/LPXTG anchor domain surface protein</fullName>
    </submittedName>
</protein>
<feature type="compositionally biased region" description="Basic and acidic residues" evidence="5">
    <location>
        <begin position="1181"/>
        <end position="1203"/>
    </location>
</feature>
<feature type="compositionally biased region" description="Polar residues" evidence="5">
    <location>
        <begin position="99"/>
        <end position="110"/>
    </location>
</feature>
<dbReference type="NCBIfam" id="TIGR01167">
    <property type="entry name" value="LPXTG_anchor"/>
    <property type="match status" value="1"/>
</dbReference>
<feature type="compositionally biased region" description="Basic and acidic residues" evidence="5">
    <location>
        <begin position="1504"/>
        <end position="1519"/>
    </location>
</feature>
<keyword evidence="6" id="KW-1133">Transmembrane helix</keyword>
<dbReference type="RefSeq" id="WP_112193973.1">
    <property type="nucleotide sequence ID" value="NZ_CP023566.1"/>
</dbReference>
<feature type="region of interest" description="Disordered" evidence="5">
    <location>
        <begin position="1318"/>
        <end position="1696"/>
    </location>
</feature>
<keyword evidence="3" id="KW-0732">Signal</keyword>
<feature type="region of interest" description="Disordered" evidence="5">
    <location>
        <begin position="1795"/>
        <end position="1832"/>
    </location>
</feature>
<dbReference type="Pfam" id="PF18957">
    <property type="entry name" value="RibLong"/>
    <property type="match status" value="1"/>
</dbReference>
<feature type="region of interest" description="Disordered" evidence="5">
    <location>
        <begin position="1240"/>
        <end position="1273"/>
    </location>
</feature>
<keyword evidence="2" id="KW-0964">Secreted</keyword>
<feature type="compositionally biased region" description="Basic and acidic residues" evidence="5">
    <location>
        <begin position="1583"/>
        <end position="1598"/>
    </location>
</feature>
<feature type="domain" description="Gram-positive cocci surface proteins LPxTG" evidence="7">
    <location>
        <begin position="1821"/>
        <end position="1860"/>
    </location>
</feature>
<keyword evidence="4" id="KW-0572">Peptidoglycan-anchor</keyword>
<dbReference type="EMBL" id="CP023566">
    <property type="protein sequence ID" value="AWZ40078.1"/>
    <property type="molecule type" value="Genomic_DNA"/>
</dbReference>
<keyword evidence="6" id="KW-0472">Membrane</keyword>
<evidence type="ECO:0000259" key="7">
    <source>
        <dbReference type="PROSITE" id="PS50847"/>
    </source>
</evidence>
<feature type="compositionally biased region" description="Basic and acidic residues" evidence="5">
    <location>
        <begin position="1471"/>
        <end position="1486"/>
    </location>
</feature>
<accession>A0ABN5MI82</accession>
<dbReference type="Pfam" id="PF08428">
    <property type="entry name" value="Rib"/>
    <property type="match status" value="10"/>
</dbReference>
<feature type="transmembrane region" description="Helical" evidence="6">
    <location>
        <begin position="1833"/>
        <end position="1853"/>
    </location>
</feature>
<sequence length="1860" mass="199376">MLSKNNKKLQAQKMEPKQQRFAIKKFTVGVASVLVGTTFAMYSGAGNVSADETATENTSSEVVEDKAEDVNNKEVVLSNAATNAEVDSTSTANTDATAQPTEESAQTQANEAEKATDTVENEAEATTVSDTAKDEATTVQPEEGVNAQAEKPVATSAFRAATTDADETTDTSATPGDPNTPVSAALQEELEKNAVYSPGTQGEKKTYAGRAWLQTTGTAMNDFGSGDVPMAGVKVYLQWVNGKGHVSKIYYTTSEADGTYVINLDHPDLENGNEFQLAGDGKFAIRTWINNPDPEKYNVVKQGDGIYGFHTRLNRTNESWDFTAGINRIVNSMVILQDKVGADTWLMKPEDQWEKSPNASGEWPEEGIYGTARGTVWFENGDYAGSLANQWINDGNDVKATGTKIVASYLNDEVTRQLDEWKKNNEGYQVDDMRKAQAEIIKAYQEEHGVGSHIAETVVGVAKADGTYYIPFRGLYGISATKQNSGLKVSWTITDDEYGKLVSDADISHNNLMAWNGTIGQKHRHINQDYMYITPLIDNYNVWSNGFPSNIFQNPADKFLTMVEPAYNIGAINYAIMAPQPMIDALNYDASGDHNAFAGDKVEATIGGLLPAREYQVQWFRDGVAVGDPVTIVSTVDGTFAPADSTSYTIPNDLTGDTNFTVAVFEQGTNTKSLDNALALDSLLASVPVADSYVPVYKPVDGTVGEEAVVAAPTFTDKDGNSTDKDGNPVTAPAGTKFTTATTDEEKQKANLPSDATVLDPANVTVDEATGKITVKGEGLPAKGTYVTPVVVTYPDGSKDYTYATVSVAKDYTETYTANGGTINKELGQPTTNADLANAVTYTKDGKDATAPKGTTVAPKDGTTLPDGNTPGVYDIPTVVTYPDLTTDEVTVKVVVGNVIPVTDPDKQTTPDGYVRVTFAPGDHGKFADGAVTVYDVKQGTAKAELDKVVPEVTPEEDYLHTGWSPEIPATIDAQSTFTAQYKVKDNVKYKATFGKLTKPAGEATTENDVTSKVTTDYPSSEAKQPVVKVTDTSKLPDGNTPGTYEVPVTVTYPDGTTADGKVTVTVLDKVIDRTDDPSQPTPEGYVRVAFDAGKDGKFATGSRTVFDVREGTPASELKVPVVEANDGFVQKAGDEAWSPALPTAFTTGATYVAQYEVAKTDADKYEPQGKDVTTGVNETPKAEDGIANKGELPEGTKYEWKTPVDTTTPGEKEGTIVVTYPDGSKDEVPVKVTVKEDPTDADKYEPQGKDVTTGVNETPKAEDGIANKGELPEGTKYEWKTPVDTTTPGEKEGTIVVTYPDGSKDEVKVKVTVKEDPTDADKYEPQGKDVNTGLNKQPDASEGIANKEDLPEGTKYEWKTPIDTTTPGEKEGTIVVTYPDGSTDEVPVKVVVKDDRTDAEKNDPQGKDVNTGLNKQPDASEGIANKEDLPEGTKYEWKTPIDTTTPGEKEGTIVVTYPDGSTDEVPVKVVVKDDRTDAEKNDPQGKDVNTGLNKQPDASEGIANKEDLPEGTKYEWKTPIDTTTPGEKEGTIVVTYPDGSTDEVPVKVVVKDDRTDAEKNDPQGKDVNTGLNKQPDASEGIANKEDLPEGTKYEWKTPIDTTTPGEKEGTIVVTYPDGSTDEVPVKVVVKDDRTDAEKNDPQGKDVNTGLNKQPDASEGIANKEDLPEGTKYEWKTPIDTTTPGEKEGTIVVTYPDGSTDEVSVKVVVTDDRTDADKYEPQTKPVEVLPGEVPDAKDTIANLDELPNGTTVEWIVTPNTATPGKVNGLVRVTYPDGSFDVVEVEVIVKAATVGNNTDESKPAPKPTNVTKPVADNGKQELPQTGDDSDTSQASVAGVILTALAGVLGLGAVADKKKRKN</sequence>
<dbReference type="InterPro" id="IPR044055">
    <property type="entry name" value="RibLong"/>
</dbReference>
<feature type="region of interest" description="Disordered" evidence="5">
    <location>
        <begin position="715"/>
        <end position="736"/>
    </location>
</feature>
<feature type="compositionally biased region" description="Basic and acidic residues" evidence="5">
    <location>
        <begin position="1425"/>
        <end position="1440"/>
    </location>
</feature>
<gene>
    <name evidence="8" type="ORF">CPQ89_02990</name>
</gene>
<feature type="compositionally biased region" description="Basic and acidic residues" evidence="5">
    <location>
        <begin position="716"/>
        <end position="727"/>
    </location>
</feature>
<evidence type="ECO:0000313" key="9">
    <source>
        <dbReference type="Proteomes" id="UP000250143"/>
    </source>
</evidence>
<dbReference type="Gene3D" id="3.10.20.890">
    <property type="match status" value="7"/>
</dbReference>
<feature type="compositionally biased region" description="Basic and acidic residues" evidence="5">
    <location>
        <begin position="1240"/>
        <end position="1249"/>
    </location>
</feature>
<feature type="region of interest" description="Disordered" evidence="5">
    <location>
        <begin position="1712"/>
        <end position="1735"/>
    </location>
</feature>
<feature type="compositionally biased region" description="Basic and acidic residues" evidence="5">
    <location>
        <begin position="1346"/>
        <end position="1361"/>
    </location>
</feature>
<evidence type="ECO:0000313" key="8">
    <source>
        <dbReference type="EMBL" id="AWZ40078.1"/>
    </source>
</evidence>
<feature type="compositionally biased region" description="Basic and acidic residues" evidence="5">
    <location>
        <begin position="1629"/>
        <end position="1644"/>
    </location>
</feature>
<dbReference type="InterPro" id="IPR059115">
    <property type="entry name" value="Rib"/>
</dbReference>
<dbReference type="NCBIfam" id="TIGR01168">
    <property type="entry name" value="YSIRK_signal"/>
    <property type="match status" value="1"/>
</dbReference>
<dbReference type="InterPro" id="IPR012706">
    <property type="entry name" value="Rib_alpha_Esp_rpt"/>
</dbReference>
<feature type="compositionally biased region" description="Basic and acidic residues" evidence="5">
    <location>
        <begin position="1662"/>
        <end position="1677"/>
    </location>
</feature>
<dbReference type="Proteomes" id="UP000250143">
    <property type="component" value="Chromosome"/>
</dbReference>
<proteinExistence type="predicted"/>